<dbReference type="SMART" id="SM01403">
    <property type="entry name" value="Ribosomal_S10"/>
    <property type="match status" value="1"/>
</dbReference>
<dbReference type="GO" id="GO:0003735">
    <property type="term" value="F:structural constituent of ribosome"/>
    <property type="evidence" value="ECO:0007669"/>
    <property type="project" value="InterPro"/>
</dbReference>
<dbReference type="PANTHER" id="PTHR11700">
    <property type="entry name" value="30S RIBOSOMAL PROTEIN S10 FAMILY MEMBER"/>
    <property type="match status" value="1"/>
</dbReference>
<evidence type="ECO:0000256" key="3">
    <source>
        <dbReference type="ARBA" id="ARBA00023274"/>
    </source>
</evidence>
<evidence type="ECO:0000259" key="4">
    <source>
        <dbReference type="SMART" id="SM01403"/>
    </source>
</evidence>
<dbReference type="InterPro" id="IPR036838">
    <property type="entry name" value="Ribosomal_uS10_dom_sf"/>
</dbReference>
<dbReference type="InterPro" id="IPR018268">
    <property type="entry name" value="Ribosomal_uS10_CS"/>
</dbReference>
<dbReference type="NCBIfam" id="TIGR01049">
    <property type="entry name" value="rpsJ_bact"/>
    <property type="match status" value="1"/>
</dbReference>
<accession>A0A3B0V7S1</accession>
<evidence type="ECO:0000313" key="5">
    <source>
        <dbReference type="EMBL" id="VAW39615.1"/>
    </source>
</evidence>
<sequence length="102" mass="11810">MAKQRIRIRLKAYDHRVLDQSARRIVGTAERTGARVIGPVPLPTRIERFTVRRSTFIDKDSHEHFEIRTHKRLIDVINPDSKTIDTLMRLNLPAGVDIEISI</sequence>
<dbReference type="HAMAP" id="MF_00508">
    <property type="entry name" value="Ribosomal_uS10"/>
    <property type="match status" value="1"/>
</dbReference>
<name>A0A3B0V7S1_9ZZZZ</name>
<gene>
    <name evidence="5" type="ORF">MNBD_CHLOROFLEXI01-4161</name>
</gene>
<comment type="similarity">
    <text evidence="1">Belongs to the universal ribosomal protein uS10 family.</text>
</comment>
<dbReference type="PRINTS" id="PR00971">
    <property type="entry name" value="RIBOSOMALS10"/>
</dbReference>
<dbReference type="GO" id="GO:0003723">
    <property type="term" value="F:RNA binding"/>
    <property type="evidence" value="ECO:0007669"/>
    <property type="project" value="InterPro"/>
</dbReference>
<dbReference type="AlphaFoldDB" id="A0A3B0V7S1"/>
<organism evidence="5">
    <name type="scientific">hydrothermal vent metagenome</name>
    <dbReference type="NCBI Taxonomy" id="652676"/>
    <lineage>
        <taxon>unclassified sequences</taxon>
        <taxon>metagenomes</taxon>
        <taxon>ecological metagenomes</taxon>
    </lineage>
</organism>
<dbReference type="Gene3D" id="3.30.70.600">
    <property type="entry name" value="Ribosomal protein S10 domain"/>
    <property type="match status" value="1"/>
</dbReference>
<proteinExistence type="inferred from homology"/>
<dbReference type="EMBL" id="UOEU01000756">
    <property type="protein sequence ID" value="VAW39615.1"/>
    <property type="molecule type" value="Genomic_DNA"/>
</dbReference>
<evidence type="ECO:0000256" key="1">
    <source>
        <dbReference type="ARBA" id="ARBA00007102"/>
    </source>
</evidence>
<keyword evidence="2 5" id="KW-0689">Ribosomal protein</keyword>
<keyword evidence="3" id="KW-0687">Ribonucleoprotein</keyword>
<dbReference type="GO" id="GO:1990904">
    <property type="term" value="C:ribonucleoprotein complex"/>
    <property type="evidence" value="ECO:0007669"/>
    <property type="project" value="UniProtKB-KW"/>
</dbReference>
<dbReference type="NCBIfam" id="NF001861">
    <property type="entry name" value="PRK00596.1"/>
    <property type="match status" value="1"/>
</dbReference>
<dbReference type="GO" id="GO:0005840">
    <property type="term" value="C:ribosome"/>
    <property type="evidence" value="ECO:0007669"/>
    <property type="project" value="UniProtKB-KW"/>
</dbReference>
<dbReference type="InterPro" id="IPR001848">
    <property type="entry name" value="Ribosomal_uS10"/>
</dbReference>
<dbReference type="PROSITE" id="PS00361">
    <property type="entry name" value="RIBOSOMAL_S10"/>
    <property type="match status" value="1"/>
</dbReference>
<dbReference type="InterPro" id="IPR027486">
    <property type="entry name" value="Ribosomal_uS10_dom"/>
</dbReference>
<feature type="domain" description="Small ribosomal subunit protein uS10" evidence="4">
    <location>
        <begin position="7"/>
        <end position="101"/>
    </location>
</feature>
<evidence type="ECO:0000256" key="2">
    <source>
        <dbReference type="ARBA" id="ARBA00022980"/>
    </source>
</evidence>
<dbReference type="GO" id="GO:0006412">
    <property type="term" value="P:translation"/>
    <property type="evidence" value="ECO:0007669"/>
    <property type="project" value="InterPro"/>
</dbReference>
<protein>
    <submittedName>
        <fullName evidence="5">SSU ribosomal protein S10p (S20e)</fullName>
    </submittedName>
</protein>
<dbReference type="FunFam" id="3.30.70.600:FF:000001">
    <property type="entry name" value="30S ribosomal protein S10"/>
    <property type="match status" value="1"/>
</dbReference>
<dbReference type="SUPFAM" id="SSF54999">
    <property type="entry name" value="Ribosomal protein S10"/>
    <property type="match status" value="1"/>
</dbReference>
<reference evidence="5" key="1">
    <citation type="submission" date="2018-06" db="EMBL/GenBank/DDBJ databases">
        <authorList>
            <person name="Zhirakovskaya E."/>
        </authorList>
    </citation>
    <scope>NUCLEOTIDE SEQUENCE</scope>
</reference>
<dbReference type="Pfam" id="PF00338">
    <property type="entry name" value="Ribosomal_S10"/>
    <property type="match status" value="1"/>
</dbReference>